<dbReference type="VEuPathDB" id="FungiDB:FUN_023069"/>
<name>A0A2I1HT70_9GLOM</name>
<gene>
    <name evidence="2" type="ORF">RhiirA4_487875</name>
</gene>
<evidence type="ECO:0000313" key="3">
    <source>
        <dbReference type="Proteomes" id="UP000234323"/>
    </source>
</evidence>
<proteinExistence type="predicted"/>
<accession>A0A2I1HT70</accession>
<evidence type="ECO:0000256" key="1">
    <source>
        <dbReference type="SAM" id="Phobius"/>
    </source>
</evidence>
<keyword evidence="1" id="KW-1133">Transmembrane helix</keyword>
<evidence type="ECO:0000313" key="2">
    <source>
        <dbReference type="EMBL" id="PKY62056.1"/>
    </source>
</evidence>
<dbReference type="Proteomes" id="UP000234323">
    <property type="component" value="Unassembled WGS sequence"/>
</dbReference>
<protein>
    <submittedName>
        <fullName evidence="2">Uncharacterized protein</fullName>
    </submittedName>
</protein>
<comment type="caution">
    <text evidence="2">The sequence shown here is derived from an EMBL/GenBank/DDBJ whole genome shotgun (WGS) entry which is preliminary data.</text>
</comment>
<reference evidence="2 3" key="1">
    <citation type="submission" date="2015-10" db="EMBL/GenBank/DDBJ databases">
        <title>Genome analyses suggest a sexual origin of heterokaryosis in a supposedly ancient asexual fungus.</title>
        <authorList>
            <person name="Ropars J."/>
            <person name="Sedzielewska K."/>
            <person name="Noel J."/>
            <person name="Charron P."/>
            <person name="Farinelli L."/>
            <person name="Marton T."/>
            <person name="Kruger M."/>
            <person name="Pelin A."/>
            <person name="Brachmann A."/>
            <person name="Corradi N."/>
        </authorList>
    </citation>
    <scope>NUCLEOTIDE SEQUENCE [LARGE SCALE GENOMIC DNA]</scope>
    <source>
        <strain evidence="2 3">A4</strain>
    </source>
</reference>
<organism evidence="2 3">
    <name type="scientific">Rhizophagus irregularis</name>
    <dbReference type="NCBI Taxonomy" id="588596"/>
    <lineage>
        <taxon>Eukaryota</taxon>
        <taxon>Fungi</taxon>
        <taxon>Fungi incertae sedis</taxon>
        <taxon>Mucoromycota</taxon>
        <taxon>Glomeromycotina</taxon>
        <taxon>Glomeromycetes</taxon>
        <taxon>Glomerales</taxon>
        <taxon>Glomeraceae</taxon>
        <taxon>Rhizophagus</taxon>
    </lineage>
</organism>
<dbReference type="AlphaFoldDB" id="A0A2I1HT70"/>
<dbReference type="VEuPathDB" id="FungiDB:FUN_024264"/>
<dbReference type="VEuPathDB" id="FungiDB:RhiirA1_476402"/>
<keyword evidence="1" id="KW-0812">Transmembrane</keyword>
<keyword evidence="3" id="KW-1185">Reference proteome</keyword>
<dbReference type="EMBL" id="LLXI01006312">
    <property type="protein sequence ID" value="PKY62056.1"/>
    <property type="molecule type" value="Genomic_DNA"/>
</dbReference>
<keyword evidence="1" id="KW-0472">Membrane</keyword>
<sequence>MTVHIDITQRFINLKLSSFLLCFLLCSYFKLLLGFLELYIPERFLALGNCSSRLCDISPALPPDPINPADIIIPAFALRSDTIFYISGVIHIVESINSLLVCAWVQTLDDLILDSGIFSYPMVSPYPDVAELVFIIYVFNSLPMDSTAVSFVFSFPFDSLYSCWRDSIPPHSVRTQELIKEQNWLDFLQPVPLMDNIFPSSLLTIGLFTGFDELLTQDPVKYWRSLTDIKRFFSLFGLSRFLPMQSSYHSIDWALSFDILQQSLYLRLCQRFSALYADDSLCPICGTFMETLEHLLICSPDSLDADAEIPILLNQQDVTVFLIERFLIKLAAKASSSQRCKQTYDEILAALHDIPAIGFSELWRPRCKIKTQKDVAKGILPCTLRSYKGLSTQSFHFSAPQVTLSLADMPLFPLQASEWSSLGINWLHSSLTQRKNWFHHLSGFLKSRTVLIWNNILVVLRIW</sequence>
<feature type="transmembrane region" description="Helical" evidence="1">
    <location>
        <begin position="19"/>
        <end position="40"/>
    </location>
</feature>